<feature type="non-terminal residue" evidence="1">
    <location>
        <position position="57"/>
    </location>
</feature>
<keyword evidence="2" id="KW-1185">Reference proteome</keyword>
<reference evidence="1" key="1">
    <citation type="submission" date="2021-06" db="EMBL/GenBank/DDBJ databases">
        <authorList>
            <person name="Kallberg Y."/>
            <person name="Tangrot J."/>
            <person name="Rosling A."/>
        </authorList>
    </citation>
    <scope>NUCLEOTIDE SEQUENCE</scope>
    <source>
        <strain evidence="1">MA461A</strain>
    </source>
</reference>
<protein>
    <submittedName>
        <fullName evidence="1">6078_t:CDS:1</fullName>
    </submittedName>
</protein>
<sequence length="57" mass="6480">MDNDDDLVEVGHRYQDEPVVVIGAPLAEIMKMDTMMKGLLKTLTNNDKYMNNIPEVN</sequence>
<organism evidence="1 2">
    <name type="scientific">Racocetra persica</name>
    <dbReference type="NCBI Taxonomy" id="160502"/>
    <lineage>
        <taxon>Eukaryota</taxon>
        <taxon>Fungi</taxon>
        <taxon>Fungi incertae sedis</taxon>
        <taxon>Mucoromycota</taxon>
        <taxon>Glomeromycotina</taxon>
        <taxon>Glomeromycetes</taxon>
        <taxon>Diversisporales</taxon>
        <taxon>Gigasporaceae</taxon>
        <taxon>Racocetra</taxon>
    </lineage>
</organism>
<gene>
    <name evidence="1" type="ORF">RPERSI_LOCUS30031</name>
</gene>
<comment type="caution">
    <text evidence="1">The sequence shown here is derived from an EMBL/GenBank/DDBJ whole genome shotgun (WGS) entry which is preliminary data.</text>
</comment>
<accession>A0ACA9SDW4</accession>
<proteinExistence type="predicted"/>
<evidence type="ECO:0000313" key="1">
    <source>
        <dbReference type="EMBL" id="CAG8836710.1"/>
    </source>
</evidence>
<evidence type="ECO:0000313" key="2">
    <source>
        <dbReference type="Proteomes" id="UP000789920"/>
    </source>
</evidence>
<name>A0ACA9SDW4_9GLOM</name>
<dbReference type="EMBL" id="CAJVQC010115527">
    <property type="protein sequence ID" value="CAG8836710.1"/>
    <property type="molecule type" value="Genomic_DNA"/>
</dbReference>
<dbReference type="Proteomes" id="UP000789920">
    <property type="component" value="Unassembled WGS sequence"/>
</dbReference>